<organism evidence="12 13">
    <name type="scientific">Plakobranchus ocellatus</name>
    <dbReference type="NCBI Taxonomy" id="259542"/>
    <lineage>
        <taxon>Eukaryota</taxon>
        <taxon>Metazoa</taxon>
        <taxon>Spiralia</taxon>
        <taxon>Lophotrochozoa</taxon>
        <taxon>Mollusca</taxon>
        <taxon>Gastropoda</taxon>
        <taxon>Heterobranchia</taxon>
        <taxon>Euthyneura</taxon>
        <taxon>Panpulmonata</taxon>
        <taxon>Sacoglossa</taxon>
        <taxon>Placobranchoidea</taxon>
        <taxon>Plakobranchidae</taxon>
        <taxon>Plakobranchus</taxon>
    </lineage>
</organism>
<feature type="compositionally biased region" description="Polar residues" evidence="9">
    <location>
        <begin position="298"/>
        <end position="324"/>
    </location>
</feature>
<keyword evidence="8" id="KW-0807">Transducer</keyword>
<comment type="subcellular location">
    <subcellularLocation>
        <location evidence="1">Cell membrane</location>
        <topology evidence="1">Multi-pass membrane protein</topology>
    </subcellularLocation>
</comment>
<keyword evidence="6 10" id="KW-0472">Membrane</keyword>
<dbReference type="PANTHER" id="PTHR24230">
    <property type="entry name" value="G-PROTEIN COUPLED RECEPTOR"/>
    <property type="match status" value="1"/>
</dbReference>
<dbReference type="Gene3D" id="1.20.1070.10">
    <property type="entry name" value="Rhodopsin 7-helix transmembrane proteins"/>
    <property type="match status" value="1"/>
</dbReference>
<evidence type="ECO:0000256" key="1">
    <source>
        <dbReference type="ARBA" id="ARBA00004651"/>
    </source>
</evidence>
<comment type="caution">
    <text evidence="12">The sequence shown here is derived from an EMBL/GenBank/DDBJ whole genome shotgun (WGS) entry which is preliminary data.</text>
</comment>
<evidence type="ECO:0000256" key="6">
    <source>
        <dbReference type="ARBA" id="ARBA00023136"/>
    </source>
</evidence>
<dbReference type="GO" id="GO:0008528">
    <property type="term" value="F:G protein-coupled peptide receptor activity"/>
    <property type="evidence" value="ECO:0007669"/>
    <property type="project" value="TreeGrafter"/>
</dbReference>
<dbReference type="InterPro" id="IPR017452">
    <property type="entry name" value="GPCR_Rhodpsn_7TM"/>
</dbReference>
<feature type="domain" description="G-protein coupled receptors family 1 profile" evidence="11">
    <location>
        <begin position="39"/>
        <end position="395"/>
    </location>
</feature>
<dbReference type="Proteomes" id="UP000735302">
    <property type="component" value="Unassembled WGS sequence"/>
</dbReference>
<evidence type="ECO:0000256" key="3">
    <source>
        <dbReference type="ARBA" id="ARBA00022692"/>
    </source>
</evidence>
<feature type="transmembrane region" description="Helical" evidence="10">
    <location>
        <begin position="99"/>
        <end position="124"/>
    </location>
</feature>
<feature type="transmembrane region" description="Helical" evidence="10">
    <location>
        <begin position="336"/>
        <end position="360"/>
    </location>
</feature>
<keyword evidence="2" id="KW-1003">Cell membrane</keyword>
<evidence type="ECO:0000256" key="2">
    <source>
        <dbReference type="ARBA" id="ARBA00022475"/>
    </source>
</evidence>
<dbReference type="InterPro" id="IPR000276">
    <property type="entry name" value="GPCR_Rhodpsn"/>
</dbReference>
<gene>
    <name evidence="12" type="ORF">PoB_004417100</name>
</gene>
<feature type="region of interest" description="Disordered" evidence="9">
    <location>
        <begin position="260"/>
        <end position="324"/>
    </location>
</feature>
<reference evidence="12 13" key="1">
    <citation type="journal article" date="2021" name="Elife">
        <title>Chloroplast acquisition without the gene transfer in kleptoplastic sea slugs, Plakobranchus ocellatus.</title>
        <authorList>
            <person name="Maeda T."/>
            <person name="Takahashi S."/>
            <person name="Yoshida T."/>
            <person name="Shimamura S."/>
            <person name="Takaki Y."/>
            <person name="Nagai Y."/>
            <person name="Toyoda A."/>
            <person name="Suzuki Y."/>
            <person name="Arimoto A."/>
            <person name="Ishii H."/>
            <person name="Satoh N."/>
            <person name="Nishiyama T."/>
            <person name="Hasebe M."/>
            <person name="Maruyama T."/>
            <person name="Minagawa J."/>
            <person name="Obokata J."/>
            <person name="Shigenobu S."/>
        </authorList>
    </citation>
    <scope>NUCLEOTIDE SEQUENCE [LARGE SCALE GENOMIC DNA]</scope>
</reference>
<dbReference type="Pfam" id="PF00001">
    <property type="entry name" value="7tm_1"/>
    <property type="match status" value="1"/>
</dbReference>
<dbReference type="AlphaFoldDB" id="A0AAV4B2T9"/>
<evidence type="ECO:0000313" key="13">
    <source>
        <dbReference type="Proteomes" id="UP000735302"/>
    </source>
</evidence>
<evidence type="ECO:0000259" key="11">
    <source>
        <dbReference type="PROSITE" id="PS50262"/>
    </source>
</evidence>
<dbReference type="PROSITE" id="PS50262">
    <property type="entry name" value="G_PROTEIN_RECEP_F1_2"/>
    <property type="match status" value="1"/>
</dbReference>
<proteinExistence type="predicted"/>
<feature type="transmembrane region" description="Helical" evidence="10">
    <location>
        <begin position="24"/>
        <end position="47"/>
    </location>
</feature>
<evidence type="ECO:0000313" key="12">
    <source>
        <dbReference type="EMBL" id="GFO17666.1"/>
    </source>
</evidence>
<keyword evidence="7 12" id="KW-0675">Receptor</keyword>
<keyword evidence="5" id="KW-0297">G-protein coupled receptor</keyword>
<feature type="transmembrane region" description="Helical" evidence="10">
    <location>
        <begin position="199"/>
        <end position="221"/>
    </location>
</feature>
<protein>
    <submittedName>
        <fullName evidence="12">Chemosensory receptor c</fullName>
    </submittedName>
</protein>
<dbReference type="GO" id="GO:0007218">
    <property type="term" value="P:neuropeptide signaling pathway"/>
    <property type="evidence" value="ECO:0007669"/>
    <property type="project" value="TreeGrafter"/>
</dbReference>
<evidence type="ECO:0000256" key="8">
    <source>
        <dbReference type="ARBA" id="ARBA00023224"/>
    </source>
</evidence>
<feature type="transmembrane region" description="Helical" evidence="10">
    <location>
        <begin position="59"/>
        <end position="79"/>
    </location>
</feature>
<keyword evidence="3 10" id="KW-0812">Transmembrane</keyword>
<dbReference type="SUPFAM" id="SSF81321">
    <property type="entry name" value="Family A G protein-coupled receptor-like"/>
    <property type="match status" value="1"/>
</dbReference>
<feature type="transmembrane region" description="Helical" evidence="10">
    <location>
        <begin position="372"/>
        <end position="398"/>
    </location>
</feature>
<evidence type="ECO:0000256" key="4">
    <source>
        <dbReference type="ARBA" id="ARBA00022989"/>
    </source>
</evidence>
<dbReference type="EMBL" id="BLXT01004871">
    <property type="protein sequence ID" value="GFO17666.1"/>
    <property type="molecule type" value="Genomic_DNA"/>
</dbReference>
<keyword evidence="4 10" id="KW-1133">Transmembrane helix</keyword>
<keyword evidence="13" id="KW-1185">Reference proteome</keyword>
<dbReference type="GO" id="GO:0005886">
    <property type="term" value="C:plasma membrane"/>
    <property type="evidence" value="ECO:0007669"/>
    <property type="project" value="UniProtKB-SubCell"/>
</dbReference>
<evidence type="ECO:0000256" key="7">
    <source>
        <dbReference type="ARBA" id="ARBA00023170"/>
    </source>
</evidence>
<accession>A0AAV4B2T9</accession>
<evidence type="ECO:0000256" key="5">
    <source>
        <dbReference type="ARBA" id="ARBA00023040"/>
    </source>
</evidence>
<evidence type="ECO:0000256" key="10">
    <source>
        <dbReference type="SAM" id="Phobius"/>
    </source>
</evidence>
<sequence length="417" mass="47320">MESSSAAAAPLLNDALFKTLTDSFFTPLLVCITTLGILGNVINIMVFRQRTPMDIMTTCFIALAVSDLLYFCFFVPNFISEAFVKNGVRILNNVDIHSLFFFTMTYQKSLFNKISITITAFMAFERSLCVARPFKVKRLFTRRRVIIILTAIYLCLIVLFTPSLLSAEAVWKYPGNRTEPVLMFQPTSLRIVADYISRFMTGFSLIVVTQVIITISAGLMISGLRRHQHFRQTASSGARRPGKPERTRHKLSFFTLKASLRKKTSRGSSEKAENEIEPSCRDEQSERKLSEKVALPDPNSQDAASATRSTRHNSSSQTINPAETASSKEIRLIKTVLGLAVMHVILTFPSLIFFVTQNLIPELRPMRRYNNIFYLGAKIITISNSLNGMLGTLVYLTLNERYKIQFQKLFCYRRFNT</sequence>
<evidence type="ECO:0000256" key="9">
    <source>
        <dbReference type="SAM" id="MobiDB-lite"/>
    </source>
</evidence>
<dbReference type="PANTHER" id="PTHR24230:SF75">
    <property type="entry name" value="RELAXIN FAMILY PEPTIDE RECEPTOR 3"/>
    <property type="match status" value="1"/>
</dbReference>
<feature type="compositionally biased region" description="Basic and acidic residues" evidence="9">
    <location>
        <begin position="268"/>
        <end position="291"/>
    </location>
</feature>
<name>A0AAV4B2T9_9GAST</name>
<feature type="transmembrane region" description="Helical" evidence="10">
    <location>
        <begin position="145"/>
        <end position="165"/>
    </location>
</feature>